<dbReference type="WBParaSite" id="ACAC_0000136101-mRNA-1">
    <property type="protein sequence ID" value="ACAC_0000136101-mRNA-1"/>
    <property type="gene ID" value="ACAC_0000136101"/>
</dbReference>
<proteinExistence type="predicted"/>
<keyword evidence="1" id="KW-0175">Coiled coil</keyword>
<accession>A0A158P6Q2</accession>
<sequence length="294" mass="34888">MENRSIISRRRPAVVKVKPILKEAATTLPSLNVSRTMNPPIQVPLFREITTAPSQSDFVRRIQNMKIHTGLIDRAVHIETHHSHLADLLSRLIQSAQSKDNLRTTVFQRILMEIDKLLMEYVEEELRKSREHNDQQMEDLTVAFDQLLRQKEYAYQREILELHDRVNYFQDELTACRKSNEILEQQLANANRVLVERSQEMGHTMKEITELRLEVERLRLDKIERKNICQIHQEVEKHKLINKEILEEFAKIKSERDEFLSELNSSLMKMRHSNLRRNQAIEAELNEVEEYFTL</sequence>
<keyword evidence="2" id="KW-1185">Reference proteome</keyword>
<reference evidence="2" key="1">
    <citation type="submission" date="2012-09" db="EMBL/GenBank/DDBJ databases">
        <authorList>
            <person name="Martin A.A."/>
        </authorList>
    </citation>
    <scope>NUCLEOTIDE SEQUENCE</scope>
</reference>
<dbReference type="STRING" id="6313.A0A158P6Q2"/>
<evidence type="ECO:0000313" key="3">
    <source>
        <dbReference type="WBParaSite" id="ACAC_0000136101-mRNA-1"/>
    </source>
</evidence>
<name>A0A158P6Q2_ANGCA</name>
<dbReference type="AlphaFoldDB" id="A0A158P6Q2"/>
<protein>
    <submittedName>
        <fullName evidence="3">Protein Muted homolog</fullName>
    </submittedName>
</protein>
<evidence type="ECO:0000313" key="2">
    <source>
        <dbReference type="Proteomes" id="UP000035642"/>
    </source>
</evidence>
<dbReference type="Proteomes" id="UP000035642">
    <property type="component" value="Unassembled WGS sequence"/>
</dbReference>
<organism evidence="2 3">
    <name type="scientific">Angiostrongylus cantonensis</name>
    <name type="common">Rat lungworm</name>
    <dbReference type="NCBI Taxonomy" id="6313"/>
    <lineage>
        <taxon>Eukaryota</taxon>
        <taxon>Metazoa</taxon>
        <taxon>Ecdysozoa</taxon>
        <taxon>Nematoda</taxon>
        <taxon>Chromadorea</taxon>
        <taxon>Rhabditida</taxon>
        <taxon>Rhabditina</taxon>
        <taxon>Rhabditomorpha</taxon>
        <taxon>Strongyloidea</taxon>
        <taxon>Metastrongylidae</taxon>
        <taxon>Angiostrongylus</taxon>
    </lineage>
</organism>
<reference evidence="3" key="2">
    <citation type="submission" date="2016-04" db="UniProtKB">
        <authorList>
            <consortium name="WormBaseParasite"/>
        </authorList>
    </citation>
    <scope>IDENTIFICATION</scope>
</reference>
<feature type="coiled-coil region" evidence="1">
    <location>
        <begin position="173"/>
        <end position="226"/>
    </location>
</feature>
<evidence type="ECO:0000256" key="1">
    <source>
        <dbReference type="SAM" id="Coils"/>
    </source>
</evidence>